<protein>
    <recommendedName>
        <fullName evidence="10">Fe2OG dioxygenase domain-containing protein</fullName>
    </recommendedName>
</protein>
<evidence type="ECO:0000256" key="6">
    <source>
        <dbReference type="ARBA" id="ARBA00037909"/>
    </source>
</evidence>
<dbReference type="InterPro" id="IPR044861">
    <property type="entry name" value="IPNS-like_FE2OG_OXY"/>
</dbReference>
<dbReference type="SUPFAM" id="SSF51197">
    <property type="entry name" value="Clavaminate synthase-like"/>
    <property type="match status" value="1"/>
</dbReference>
<dbReference type="GO" id="GO:0046872">
    <property type="term" value="F:metal ion binding"/>
    <property type="evidence" value="ECO:0007669"/>
    <property type="project" value="UniProtKB-KW"/>
</dbReference>
<accession>A0AAD8PCU5</accession>
<evidence type="ECO:0000313" key="12">
    <source>
        <dbReference type="Proteomes" id="UP001229421"/>
    </source>
</evidence>
<organism evidence="11 12">
    <name type="scientific">Tagetes erecta</name>
    <name type="common">African marigold</name>
    <dbReference type="NCBI Taxonomy" id="13708"/>
    <lineage>
        <taxon>Eukaryota</taxon>
        <taxon>Viridiplantae</taxon>
        <taxon>Streptophyta</taxon>
        <taxon>Embryophyta</taxon>
        <taxon>Tracheophyta</taxon>
        <taxon>Spermatophyta</taxon>
        <taxon>Magnoliopsida</taxon>
        <taxon>eudicotyledons</taxon>
        <taxon>Gunneridae</taxon>
        <taxon>Pentapetalae</taxon>
        <taxon>asterids</taxon>
        <taxon>campanulids</taxon>
        <taxon>Asterales</taxon>
        <taxon>Asteraceae</taxon>
        <taxon>Asteroideae</taxon>
        <taxon>Heliantheae alliance</taxon>
        <taxon>Tageteae</taxon>
        <taxon>Tagetes</taxon>
    </lineage>
</organism>
<keyword evidence="3 9" id="KW-0479">Metal-binding</keyword>
<dbReference type="EMBL" id="JAUHHV010000001">
    <property type="protein sequence ID" value="KAK1441376.1"/>
    <property type="molecule type" value="Genomic_DNA"/>
</dbReference>
<dbReference type="Gene3D" id="2.60.120.330">
    <property type="entry name" value="B-lactam Antibiotic, Isopenicillin N Synthase, Chain"/>
    <property type="match status" value="1"/>
</dbReference>
<dbReference type="AlphaFoldDB" id="A0AAD8PCU5"/>
<evidence type="ECO:0000256" key="8">
    <source>
        <dbReference type="ARBA" id="ARBA00050508"/>
    </source>
</evidence>
<dbReference type="InterPro" id="IPR050231">
    <property type="entry name" value="Iron_ascorbate_oxido_reductase"/>
</dbReference>
<comment type="catalytic activity">
    <reaction evidence="8">
        <text>gibberellin A12 + 2 2-oxoglutarate + 3 O2 + H(+) = gibberellin A9 + 2 succinate + 3 CO2 + 2 H2O</text>
        <dbReference type="Rhea" id="RHEA:60772"/>
        <dbReference type="ChEBI" id="CHEBI:15377"/>
        <dbReference type="ChEBI" id="CHEBI:15378"/>
        <dbReference type="ChEBI" id="CHEBI:15379"/>
        <dbReference type="ChEBI" id="CHEBI:16526"/>
        <dbReference type="ChEBI" id="CHEBI:16810"/>
        <dbReference type="ChEBI" id="CHEBI:30031"/>
        <dbReference type="ChEBI" id="CHEBI:58627"/>
        <dbReference type="ChEBI" id="CHEBI:73255"/>
    </reaction>
    <physiologicalReaction direction="left-to-right" evidence="8">
        <dbReference type="Rhea" id="RHEA:60773"/>
    </physiologicalReaction>
</comment>
<keyword evidence="5 9" id="KW-0408">Iron</keyword>
<comment type="caution">
    <text evidence="11">The sequence shown here is derived from an EMBL/GenBank/DDBJ whole genome shotgun (WGS) entry which is preliminary data.</text>
</comment>
<dbReference type="Pfam" id="PF03171">
    <property type="entry name" value="2OG-FeII_Oxy"/>
    <property type="match status" value="1"/>
</dbReference>
<comment type="pathway">
    <text evidence="2">Hormone biosynthesis.</text>
</comment>
<keyword evidence="4 9" id="KW-0560">Oxidoreductase</keyword>
<dbReference type="InterPro" id="IPR026992">
    <property type="entry name" value="DIOX_N"/>
</dbReference>
<dbReference type="FunFam" id="2.60.120.330:FF:000003">
    <property type="entry name" value="Gibberellin 20 oxidase 2"/>
    <property type="match status" value="1"/>
</dbReference>
<reference evidence="11" key="1">
    <citation type="journal article" date="2023" name="bioRxiv">
        <title>Improved chromosome-level genome assembly for marigold (Tagetes erecta).</title>
        <authorList>
            <person name="Jiang F."/>
            <person name="Yuan L."/>
            <person name="Wang S."/>
            <person name="Wang H."/>
            <person name="Xu D."/>
            <person name="Wang A."/>
            <person name="Fan W."/>
        </authorList>
    </citation>
    <scope>NUCLEOTIDE SEQUENCE</scope>
    <source>
        <strain evidence="11">WSJ</strain>
        <tissue evidence="11">Leaf</tissue>
    </source>
</reference>
<dbReference type="GO" id="GO:0009686">
    <property type="term" value="P:gibberellin biosynthetic process"/>
    <property type="evidence" value="ECO:0007669"/>
    <property type="project" value="UniProtKB-ARBA"/>
</dbReference>
<evidence type="ECO:0000313" key="11">
    <source>
        <dbReference type="EMBL" id="KAK1441376.1"/>
    </source>
</evidence>
<dbReference type="PRINTS" id="PR00682">
    <property type="entry name" value="IPNSYNTHASE"/>
</dbReference>
<dbReference type="Pfam" id="PF14226">
    <property type="entry name" value="DIOX_N"/>
    <property type="match status" value="1"/>
</dbReference>
<comment type="similarity">
    <text evidence="7">Belongs to the iron/ascorbate-dependent oxidoreductase family. GA20OX subfamily.</text>
</comment>
<name>A0AAD8PCU5_TARER</name>
<dbReference type="PROSITE" id="PS51471">
    <property type="entry name" value="FE2OG_OXY"/>
    <property type="match status" value="1"/>
</dbReference>
<dbReference type="GO" id="GO:0045544">
    <property type="term" value="F:gibberellin 20-oxidase activity"/>
    <property type="evidence" value="ECO:0007669"/>
    <property type="project" value="UniProtKB-ARBA"/>
</dbReference>
<comment type="pathway">
    <text evidence="6">Plant hormone biosynthesis; gibberellin biosynthesis.</text>
</comment>
<evidence type="ECO:0000256" key="7">
    <source>
        <dbReference type="ARBA" id="ARBA00043997"/>
    </source>
</evidence>
<gene>
    <name evidence="11" type="ORF">QVD17_07226</name>
</gene>
<evidence type="ECO:0000256" key="2">
    <source>
        <dbReference type="ARBA" id="ARBA00004972"/>
    </source>
</evidence>
<dbReference type="InterPro" id="IPR027443">
    <property type="entry name" value="IPNS-like_sf"/>
</dbReference>
<keyword evidence="12" id="KW-1185">Reference proteome</keyword>
<evidence type="ECO:0000256" key="3">
    <source>
        <dbReference type="ARBA" id="ARBA00022723"/>
    </source>
</evidence>
<proteinExistence type="inferred from homology"/>
<evidence type="ECO:0000256" key="5">
    <source>
        <dbReference type="ARBA" id="ARBA00023004"/>
    </source>
</evidence>
<feature type="domain" description="Fe2OG dioxygenase" evidence="10">
    <location>
        <begin position="209"/>
        <end position="308"/>
    </location>
</feature>
<evidence type="ECO:0000256" key="4">
    <source>
        <dbReference type="ARBA" id="ARBA00023002"/>
    </source>
</evidence>
<dbReference type="Proteomes" id="UP001229421">
    <property type="component" value="Unassembled WGS sequence"/>
</dbReference>
<dbReference type="PANTHER" id="PTHR47990">
    <property type="entry name" value="2-OXOGLUTARATE (2OG) AND FE(II)-DEPENDENT OXYGENASE SUPERFAMILY PROTEIN-RELATED"/>
    <property type="match status" value="1"/>
</dbReference>
<comment type="cofactor">
    <cofactor evidence="1">
        <name>L-ascorbate</name>
        <dbReference type="ChEBI" id="CHEBI:38290"/>
    </cofactor>
</comment>
<dbReference type="InterPro" id="IPR005123">
    <property type="entry name" value="Oxoglu/Fe-dep_dioxygenase_dom"/>
</dbReference>
<evidence type="ECO:0000259" key="10">
    <source>
        <dbReference type="PROSITE" id="PS51471"/>
    </source>
</evidence>
<sequence length="367" mass="42339">MKHEDKTIESALIFAQQQTSDHIPKQFIWPKDNLSQTSNEVLNEQVIDLQGFLKNEKEATLHAANLVRESCLTHGFFQVINHGIDLDLLAKTEEHGHAFFKLPLTEKLKCKQKEGSVVGFSCAHSQRFRENLPWKESLTFEYNENGPNKLVAEFFNVALGDRYKETGMIFQNLCEAINKLAHALLELLEISLGIDGHNHKYYRKLFEDSVSIVRCNHYPRCNKPTLTYGVGPHCDPNTLTILYQDQVGGLEVFVDNKWKSVQPKRDALVINIGDTFKALSNGKYISCLHRVSVNNYKPRLSLAFFLCPKGDRELRAPQELVDKDENKKYPDFKWEDFLQFTQKNHRADENTLEEFKNWIISSKNHNA</sequence>
<evidence type="ECO:0000256" key="9">
    <source>
        <dbReference type="RuleBase" id="RU003682"/>
    </source>
</evidence>
<evidence type="ECO:0000256" key="1">
    <source>
        <dbReference type="ARBA" id="ARBA00001961"/>
    </source>
</evidence>